<feature type="transmembrane region" description="Helical" evidence="7">
    <location>
        <begin position="180"/>
        <end position="199"/>
    </location>
</feature>
<dbReference type="GO" id="GO:0005886">
    <property type="term" value="C:plasma membrane"/>
    <property type="evidence" value="ECO:0007669"/>
    <property type="project" value="UniProtKB-SubCell"/>
</dbReference>
<dbReference type="EMBL" id="LGCL01000019">
    <property type="protein sequence ID" value="KPL78232.1"/>
    <property type="molecule type" value="Genomic_DNA"/>
</dbReference>
<feature type="transmembrane region" description="Helical" evidence="7">
    <location>
        <begin position="241"/>
        <end position="259"/>
    </location>
</feature>
<dbReference type="PANTHER" id="PTHR30589">
    <property type="entry name" value="PROLIPOPROTEIN DIACYLGLYCERYL TRANSFERASE"/>
    <property type="match status" value="1"/>
</dbReference>
<keyword evidence="5 7" id="KW-1133">Transmembrane helix</keyword>
<sequence length="283" mass="31514">MVREGFSIGPLFVHWYGVIIMFGTVLAAFMAEREAKKRNMDSEFIWDALPYILITGIIGARLWHVFTPPDSMQAAGLTTSYYFQNPIEILKIWRGGLGIPGAVMGGMVAVYVYCKRHNIRFGDFGDIVAPGLALAQAIGRWGNFVNQELYGAPSNLPWAISIDEAHRLPEYMDVARYHPLFLYEFLWNLMNMGLLLWIGKKFAGRLKPGDILLTYLIVYPVGRFLLEYLRLDASSIGTINANQTLMAVVALGSALALFLRHRLGGKTSAEKSGGSEEESQAEA</sequence>
<dbReference type="NCBIfam" id="TIGR00544">
    <property type="entry name" value="lgt"/>
    <property type="match status" value="1"/>
</dbReference>
<comment type="caution">
    <text evidence="8">The sequence shown here is derived from an EMBL/GenBank/DDBJ whole genome shotgun (WGS) entry which is preliminary data.</text>
</comment>
<keyword evidence="2 7" id="KW-1003">Cell membrane</keyword>
<evidence type="ECO:0000256" key="2">
    <source>
        <dbReference type="ARBA" id="ARBA00022475"/>
    </source>
</evidence>
<dbReference type="Proteomes" id="UP000050417">
    <property type="component" value="Unassembled WGS sequence"/>
</dbReference>
<evidence type="ECO:0000256" key="6">
    <source>
        <dbReference type="ARBA" id="ARBA00023136"/>
    </source>
</evidence>
<evidence type="ECO:0000256" key="5">
    <source>
        <dbReference type="ARBA" id="ARBA00022989"/>
    </source>
</evidence>
<evidence type="ECO:0000313" key="9">
    <source>
        <dbReference type="Proteomes" id="UP000050417"/>
    </source>
</evidence>
<keyword evidence="6 7" id="KW-0472">Membrane</keyword>
<dbReference type="PANTHER" id="PTHR30589:SF0">
    <property type="entry name" value="PHOSPHATIDYLGLYCEROL--PROLIPOPROTEIN DIACYLGLYCERYL TRANSFERASE"/>
    <property type="match status" value="1"/>
</dbReference>
<keyword evidence="9" id="KW-1185">Reference proteome</keyword>
<comment type="subcellular location">
    <subcellularLocation>
        <location evidence="7">Cell membrane</location>
        <topology evidence="7">Multi-pass membrane protein</topology>
    </subcellularLocation>
</comment>
<dbReference type="OrthoDB" id="871140at2"/>
<feature type="transmembrane region" description="Helical" evidence="7">
    <location>
        <begin position="12"/>
        <end position="32"/>
    </location>
</feature>
<dbReference type="UniPathway" id="UPA00664"/>
<evidence type="ECO:0000313" key="8">
    <source>
        <dbReference type="EMBL" id="KPL78232.1"/>
    </source>
</evidence>
<feature type="transmembrane region" description="Helical" evidence="7">
    <location>
        <begin position="44"/>
        <end position="63"/>
    </location>
</feature>
<dbReference type="STRING" id="1134406.ADN00_07070"/>
<gene>
    <name evidence="7" type="primary">lgt</name>
    <name evidence="8" type="ORF">ADN00_07070</name>
</gene>
<dbReference type="GO" id="GO:0042158">
    <property type="term" value="P:lipoprotein biosynthetic process"/>
    <property type="evidence" value="ECO:0007669"/>
    <property type="project" value="UniProtKB-UniRule"/>
</dbReference>
<dbReference type="HAMAP" id="MF_01147">
    <property type="entry name" value="Lgt"/>
    <property type="match status" value="1"/>
</dbReference>
<dbReference type="RefSeq" id="WP_075062282.1">
    <property type="nucleotide sequence ID" value="NZ_LGCL01000019.1"/>
</dbReference>
<comment type="catalytic activity">
    <reaction evidence="7">
        <text>L-cysteinyl-[prolipoprotein] + a 1,2-diacyl-sn-glycero-3-phospho-(1'-sn-glycerol) = an S-1,2-diacyl-sn-glyceryl-L-cysteinyl-[prolipoprotein] + sn-glycerol 1-phosphate + H(+)</text>
        <dbReference type="Rhea" id="RHEA:56712"/>
        <dbReference type="Rhea" id="RHEA-COMP:14679"/>
        <dbReference type="Rhea" id="RHEA-COMP:14680"/>
        <dbReference type="ChEBI" id="CHEBI:15378"/>
        <dbReference type="ChEBI" id="CHEBI:29950"/>
        <dbReference type="ChEBI" id="CHEBI:57685"/>
        <dbReference type="ChEBI" id="CHEBI:64716"/>
        <dbReference type="ChEBI" id="CHEBI:140658"/>
        <dbReference type="EC" id="2.5.1.145"/>
    </reaction>
</comment>
<name>A0A0P6XNS9_9CHLR</name>
<protein>
    <recommendedName>
        <fullName evidence="7">Phosphatidylglycerol--prolipoprotein diacylglyceryl transferase</fullName>
        <ecNumber evidence="7">2.5.1.145</ecNumber>
    </recommendedName>
</protein>
<organism evidence="8 9">
    <name type="scientific">Ornatilinea apprima</name>
    <dbReference type="NCBI Taxonomy" id="1134406"/>
    <lineage>
        <taxon>Bacteria</taxon>
        <taxon>Bacillati</taxon>
        <taxon>Chloroflexota</taxon>
        <taxon>Anaerolineae</taxon>
        <taxon>Anaerolineales</taxon>
        <taxon>Anaerolineaceae</taxon>
        <taxon>Ornatilinea</taxon>
    </lineage>
</organism>
<keyword evidence="3 7" id="KW-0808">Transferase</keyword>
<dbReference type="Pfam" id="PF01790">
    <property type="entry name" value="LGT"/>
    <property type="match status" value="1"/>
</dbReference>
<feature type="transmembrane region" description="Helical" evidence="7">
    <location>
        <begin position="92"/>
        <end position="114"/>
    </location>
</feature>
<dbReference type="InterPro" id="IPR001640">
    <property type="entry name" value="Lgt"/>
</dbReference>
<comment type="function">
    <text evidence="7">Catalyzes the transfer of the diacylglyceryl group from phosphatidylglycerol to the sulfhydryl group of the N-terminal cysteine of a prolipoprotein, the first step in the formation of mature lipoproteins.</text>
</comment>
<feature type="binding site" evidence="7">
    <location>
        <position position="140"/>
    </location>
    <ligand>
        <name>a 1,2-diacyl-sn-glycero-3-phospho-(1'-sn-glycerol)</name>
        <dbReference type="ChEBI" id="CHEBI:64716"/>
    </ligand>
</feature>
<proteinExistence type="inferred from homology"/>
<evidence type="ECO:0000256" key="4">
    <source>
        <dbReference type="ARBA" id="ARBA00022692"/>
    </source>
</evidence>
<dbReference type="GO" id="GO:0008961">
    <property type="term" value="F:phosphatidylglycerol-prolipoprotein diacylglyceryl transferase activity"/>
    <property type="evidence" value="ECO:0007669"/>
    <property type="project" value="UniProtKB-UniRule"/>
</dbReference>
<dbReference type="AlphaFoldDB" id="A0A0P6XNS9"/>
<dbReference type="EC" id="2.5.1.145" evidence="7"/>
<evidence type="ECO:0000256" key="3">
    <source>
        <dbReference type="ARBA" id="ARBA00022679"/>
    </source>
</evidence>
<evidence type="ECO:0000256" key="7">
    <source>
        <dbReference type="HAMAP-Rule" id="MF_01147"/>
    </source>
</evidence>
<keyword evidence="4 7" id="KW-0812">Transmembrane</keyword>
<accession>A0A0P6XNS9</accession>
<reference evidence="8 9" key="1">
    <citation type="submission" date="2015-07" db="EMBL/GenBank/DDBJ databases">
        <title>Genome sequence of Ornatilinea apprima DSM 23815.</title>
        <authorList>
            <person name="Hemp J."/>
            <person name="Ward L.M."/>
            <person name="Pace L.A."/>
            <person name="Fischer W.W."/>
        </authorList>
    </citation>
    <scope>NUCLEOTIDE SEQUENCE [LARGE SCALE GENOMIC DNA]</scope>
    <source>
        <strain evidence="8 9">P3M-1</strain>
    </source>
</reference>
<dbReference type="PATRIC" id="fig|1134406.4.peg.3232"/>
<comment type="similarity">
    <text evidence="1 7">Belongs to the Lgt family.</text>
</comment>
<evidence type="ECO:0000256" key="1">
    <source>
        <dbReference type="ARBA" id="ARBA00007150"/>
    </source>
</evidence>
<comment type="pathway">
    <text evidence="7">Protein modification; lipoprotein biosynthesis (diacylglyceryl transfer).</text>
</comment>
<dbReference type="PROSITE" id="PS01311">
    <property type="entry name" value="LGT"/>
    <property type="match status" value="1"/>
</dbReference>